<organism evidence="2 3">
    <name type="scientific">Desulforhabdus amnigena</name>
    <dbReference type="NCBI Taxonomy" id="40218"/>
    <lineage>
        <taxon>Bacteria</taxon>
        <taxon>Pseudomonadati</taxon>
        <taxon>Thermodesulfobacteriota</taxon>
        <taxon>Syntrophobacteria</taxon>
        <taxon>Syntrophobacterales</taxon>
        <taxon>Syntrophobacteraceae</taxon>
        <taxon>Desulforhabdus</taxon>
    </lineage>
</organism>
<reference evidence="2" key="1">
    <citation type="submission" date="2022-12" db="EMBL/GenBank/DDBJ databases">
        <title>Reference genome sequencing for broad-spectrum identification of bacterial and archaeal isolates by mass spectrometry.</title>
        <authorList>
            <person name="Sekiguchi Y."/>
            <person name="Tourlousse D.M."/>
        </authorList>
    </citation>
    <scope>NUCLEOTIDE SEQUENCE</scope>
    <source>
        <strain evidence="2">ASRB1</strain>
    </source>
</reference>
<name>A0A9W6CX93_9BACT</name>
<sequence>MSETALKKVTYEDLYSIPENAVGEIIDGELVVTPRPSRRHTFASSALDKEIGPPYQFGRGGGPGGWIIIIEPEISLGEDILVPDLAGWKKERFPYSEETNWISVPPDWVCEVLSPGTVRTDRTRKMPIYARHGVSHLWLMDPEAEMIEVFRLESGRWALLGVFAENDRMKAEPFEEIELALNDLWLKP</sequence>
<dbReference type="GO" id="GO:0004519">
    <property type="term" value="F:endonuclease activity"/>
    <property type="evidence" value="ECO:0007669"/>
    <property type="project" value="UniProtKB-KW"/>
</dbReference>
<keyword evidence="3" id="KW-1185">Reference proteome</keyword>
<protein>
    <submittedName>
        <fullName evidence="2">Restriction endonuclease</fullName>
    </submittedName>
</protein>
<accession>A0A9W6CX93</accession>
<dbReference type="InterPro" id="IPR011335">
    <property type="entry name" value="Restrct_endonuc-II-like"/>
</dbReference>
<dbReference type="AlphaFoldDB" id="A0A9W6CX93"/>
<dbReference type="RefSeq" id="WP_281792565.1">
    <property type="nucleotide sequence ID" value="NZ_BSDR01000001.1"/>
</dbReference>
<dbReference type="PANTHER" id="PTHR34107">
    <property type="entry name" value="SLL0198 PROTEIN-RELATED"/>
    <property type="match status" value="1"/>
</dbReference>
<dbReference type="SUPFAM" id="SSF52980">
    <property type="entry name" value="Restriction endonuclease-like"/>
    <property type="match status" value="1"/>
</dbReference>
<dbReference type="Proteomes" id="UP001144372">
    <property type="component" value="Unassembled WGS sequence"/>
</dbReference>
<gene>
    <name evidence="2" type="ORF">DAMNIGENAA_09590</name>
</gene>
<dbReference type="InterPro" id="IPR008538">
    <property type="entry name" value="Uma2"/>
</dbReference>
<dbReference type="Gene3D" id="3.90.1570.10">
    <property type="entry name" value="tt1808, chain A"/>
    <property type="match status" value="1"/>
</dbReference>
<keyword evidence="2" id="KW-0255">Endonuclease</keyword>
<keyword evidence="2" id="KW-0378">Hydrolase</keyword>
<keyword evidence="2" id="KW-0540">Nuclease</keyword>
<feature type="domain" description="Putative restriction endonuclease" evidence="1">
    <location>
        <begin position="12"/>
        <end position="181"/>
    </location>
</feature>
<dbReference type="PANTHER" id="PTHR34107:SF4">
    <property type="entry name" value="SLL1222 PROTEIN"/>
    <property type="match status" value="1"/>
</dbReference>
<proteinExistence type="predicted"/>
<dbReference type="InterPro" id="IPR012296">
    <property type="entry name" value="Nuclease_put_TT1808"/>
</dbReference>
<dbReference type="CDD" id="cd06260">
    <property type="entry name" value="DUF820-like"/>
    <property type="match status" value="1"/>
</dbReference>
<dbReference type="EMBL" id="BSDR01000001">
    <property type="protein sequence ID" value="GLI33526.1"/>
    <property type="molecule type" value="Genomic_DNA"/>
</dbReference>
<comment type="caution">
    <text evidence="2">The sequence shown here is derived from an EMBL/GenBank/DDBJ whole genome shotgun (WGS) entry which is preliminary data.</text>
</comment>
<evidence type="ECO:0000313" key="3">
    <source>
        <dbReference type="Proteomes" id="UP001144372"/>
    </source>
</evidence>
<evidence type="ECO:0000313" key="2">
    <source>
        <dbReference type="EMBL" id="GLI33526.1"/>
    </source>
</evidence>
<dbReference type="Pfam" id="PF05685">
    <property type="entry name" value="Uma2"/>
    <property type="match status" value="1"/>
</dbReference>
<evidence type="ECO:0000259" key="1">
    <source>
        <dbReference type="Pfam" id="PF05685"/>
    </source>
</evidence>